<evidence type="ECO:0000256" key="3">
    <source>
        <dbReference type="SAM" id="Coils"/>
    </source>
</evidence>
<dbReference type="InterPro" id="IPR026188">
    <property type="entry name" value="Lebercilin-like"/>
</dbReference>
<dbReference type="PANTHER" id="PTHR16650:SF6">
    <property type="entry name" value="GH21622P"/>
    <property type="match status" value="1"/>
</dbReference>
<evidence type="ECO:0000313" key="7">
    <source>
        <dbReference type="Proteomes" id="UP000286415"/>
    </source>
</evidence>
<gene>
    <name evidence="6" type="ORF">CSKR_106490</name>
</gene>
<protein>
    <recommendedName>
        <fullName evidence="5">Lebercilin domain-containing protein</fullName>
    </recommendedName>
</protein>
<feature type="region of interest" description="Disordered" evidence="4">
    <location>
        <begin position="332"/>
        <end position="363"/>
    </location>
</feature>
<dbReference type="Pfam" id="PF15619">
    <property type="entry name" value="Lebercilin"/>
    <property type="match status" value="1"/>
</dbReference>
<proteinExistence type="inferred from homology"/>
<feature type="region of interest" description="Disordered" evidence="4">
    <location>
        <begin position="1"/>
        <end position="112"/>
    </location>
</feature>
<feature type="compositionally biased region" description="Polar residues" evidence="4">
    <location>
        <begin position="44"/>
        <end position="56"/>
    </location>
</feature>
<feature type="compositionally biased region" description="Basic and acidic residues" evidence="4">
    <location>
        <begin position="76"/>
        <end position="87"/>
    </location>
</feature>
<evidence type="ECO:0000256" key="4">
    <source>
        <dbReference type="SAM" id="MobiDB-lite"/>
    </source>
</evidence>
<dbReference type="AlphaFoldDB" id="A0A8T1N1Z7"/>
<dbReference type="PANTHER" id="PTHR16650">
    <property type="entry name" value="C21ORF13-RELATED"/>
    <property type="match status" value="1"/>
</dbReference>
<feature type="coiled-coil region" evidence="3">
    <location>
        <begin position="132"/>
        <end position="307"/>
    </location>
</feature>
<evidence type="ECO:0000259" key="5">
    <source>
        <dbReference type="Pfam" id="PF15619"/>
    </source>
</evidence>
<feature type="compositionally biased region" description="Basic and acidic residues" evidence="4">
    <location>
        <begin position="333"/>
        <end position="342"/>
    </location>
</feature>
<feature type="domain" description="Lebercilin" evidence="5">
    <location>
        <begin position="131"/>
        <end position="304"/>
    </location>
</feature>
<sequence>MSFHLSDNGLDTIQDGNNSQNCSRQATPEGSIEDQQYESEFEQTNENYGSKISTPSCAKEAQFPRKYIHSSGSGRNDYRKAQPEKGIGKARPFRGYPPHVPVSKRRGSQMSGRTMQHSDFITNRWESLQLQLAEAHSQNVLLQRQLQECRVELKTVQRQNKLQAARLNKAIGQEADMPRIIDHMTADIRSLQSRLREKTNQYYAAQQKISELQRRNAILQKECDEKQNLDGSVIKKQVSRLDEILGELDREKKKVAALQHQLELANRSQKHQANIANSRIRQLRKNCRELESQLADLTQRLQEKIKLLELHNIYSQRLPKCIPSHLPPAHAMTPEEHKETPRVPKHLTQVTSHRTMEVCEESASNKTQRVAEQLCGRTSPTISSTESASSSYFGKQDAITEIAKKSTELTSHLNEFVFEQTVPQTVQSASGTSPVEIAESLFVLTAKDTADTGVTQLDELISNHTSQIVANDYSKSVRNTQFLGEDQGDHENEEQVEMEANTKSTPLADESSTLVPMSVTFGTETSQVHSGEQKAKVSPAGSPDRRSSSDSCSSPSPFDAHVAEFSTSMVVDNEKETERKTRLLMTLEKLDERVADTFPQSIQRLPSLTGSEQSEDRIDFESMLHEPPKRRVEKVEQMEVKFDKRREQELWEELFGSCAQENSAEKKTPPRIPVTRTLKQANENSGSFTKLAESRRTAQQRRNEFGTPIKRLPDTRPSRGRTSNCTHAPAKQPTSIPTLPGLNESNQIHSGRIHPKYAPVRPFRDDDDDDDDSELEHFQA</sequence>
<name>A0A8T1N1Z7_CLOSI</name>
<feature type="region of interest" description="Disordered" evidence="4">
    <location>
        <begin position="678"/>
        <end position="780"/>
    </location>
</feature>
<dbReference type="EMBL" id="NIRI02000005">
    <property type="protein sequence ID" value="KAG5455210.1"/>
    <property type="molecule type" value="Genomic_DNA"/>
</dbReference>
<dbReference type="Proteomes" id="UP000286415">
    <property type="component" value="Unassembled WGS sequence"/>
</dbReference>
<feature type="compositionally biased region" description="Polar residues" evidence="4">
    <location>
        <begin position="501"/>
        <end position="530"/>
    </location>
</feature>
<feature type="compositionally biased region" description="Polar residues" evidence="4">
    <location>
        <begin position="720"/>
        <end position="749"/>
    </location>
</feature>
<evidence type="ECO:0000256" key="1">
    <source>
        <dbReference type="ARBA" id="ARBA00010229"/>
    </source>
</evidence>
<organism evidence="6 7">
    <name type="scientific">Clonorchis sinensis</name>
    <name type="common">Chinese liver fluke</name>
    <dbReference type="NCBI Taxonomy" id="79923"/>
    <lineage>
        <taxon>Eukaryota</taxon>
        <taxon>Metazoa</taxon>
        <taxon>Spiralia</taxon>
        <taxon>Lophotrochozoa</taxon>
        <taxon>Platyhelminthes</taxon>
        <taxon>Trematoda</taxon>
        <taxon>Digenea</taxon>
        <taxon>Opisthorchiida</taxon>
        <taxon>Opisthorchiata</taxon>
        <taxon>Opisthorchiidae</taxon>
        <taxon>Clonorchis</taxon>
    </lineage>
</organism>
<evidence type="ECO:0000256" key="2">
    <source>
        <dbReference type="ARBA" id="ARBA00023054"/>
    </source>
</evidence>
<feature type="compositionally biased region" description="Acidic residues" evidence="4">
    <location>
        <begin position="765"/>
        <end position="774"/>
    </location>
</feature>
<feature type="compositionally biased region" description="Polar residues" evidence="4">
    <location>
        <begin position="9"/>
        <end position="28"/>
    </location>
</feature>
<accession>A0A8T1N1Z7</accession>
<feature type="compositionally biased region" description="Basic and acidic residues" evidence="4">
    <location>
        <begin position="692"/>
        <end position="704"/>
    </location>
</feature>
<keyword evidence="2 3" id="KW-0175">Coiled coil</keyword>
<dbReference type="InterPro" id="IPR028933">
    <property type="entry name" value="Lebercilin_dom"/>
</dbReference>
<keyword evidence="7" id="KW-1185">Reference proteome</keyword>
<evidence type="ECO:0000313" key="6">
    <source>
        <dbReference type="EMBL" id="KAG5455210.1"/>
    </source>
</evidence>
<dbReference type="GO" id="GO:0005930">
    <property type="term" value="C:axoneme"/>
    <property type="evidence" value="ECO:0007669"/>
    <property type="project" value="TreeGrafter"/>
</dbReference>
<feature type="compositionally biased region" description="Polar residues" evidence="4">
    <location>
        <begin position="678"/>
        <end position="688"/>
    </location>
</feature>
<feature type="region of interest" description="Disordered" evidence="4">
    <location>
        <begin position="485"/>
        <end position="559"/>
    </location>
</feature>
<comment type="similarity">
    <text evidence="1">Belongs to the LCA5 family.</text>
</comment>
<dbReference type="GO" id="GO:0042073">
    <property type="term" value="P:intraciliary transport"/>
    <property type="evidence" value="ECO:0007669"/>
    <property type="project" value="TreeGrafter"/>
</dbReference>
<feature type="compositionally biased region" description="Acidic residues" evidence="4">
    <location>
        <begin position="31"/>
        <end position="43"/>
    </location>
</feature>
<comment type="caution">
    <text evidence="6">The sequence shown here is derived from an EMBL/GenBank/DDBJ whole genome shotgun (WGS) entry which is preliminary data.</text>
</comment>
<dbReference type="OrthoDB" id="6283759at2759"/>
<reference evidence="6 7" key="2">
    <citation type="journal article" date="2021" name="Genomics">
        <title>High-quality reference genome for Clonorchis sinensis.</title>
        <authorList>
            <person name="Young N.D."/>
            <person name="Stroehlein A.J."/>
            <person name="Kinkar L."/>
            <person name="Wang T."/>
            <person name="Sohn W.M."/>
            <person name="Chang B.C.H."/>
            <person name="Kaur P."/>
            <person name="Weisz D."/>
            <person name="Dudchenko O."/>
            <person name="Aiden E.L."/>
            <person name="Korhonen P.K."/>
            <person name="Gasser R.B."/>
        </authorList>
    </citation>
    <scope>NUCLEOTIDE SEQUENCE [LARGE SCALE GENOMIC DNA]</scope>
    <source>
        <strain evidence="6">Cs-k2</strain>
    </source>
</reference>
<feature type="compositionally biased region" description="Acidic residues" evidence="4">
    <location>
        <begin position="486"/>
        <end position="497"/>
    </location>
</feature>
<reference evidence="6 7" key="1">
    <citation type="journal article" date="2018" name="Biotechnol. Adv.">
        <title>Improved genomic resources and new bioinformatic workflow for the carcinogenic parasite Clonorchis sinensis: Biotechnological implications.</title>
        <authorList>
            <person name="Wang D."/>
            <person name="Korhonen P.K."/>
            <person name="Gasser R.B."/>
            <person name="Young N.D."/>
        </authorList>
    </citation>
    <scope>NUCLEOTIDE SEQUENCE [LARGE SCALE GENOMIC DNA]</scope>
    <source>
        <strain evidence="6">Cs-k2</strain>
    </source>
</reference>